<keyword evidence="2" id="KW-1185">Reference proteome</keyword>
<organism evidence="1 2">
    <name type="scientific">Gigaspora margarita</name>
    <dbReference type="NCBI Taxonomy" id="4874"/>
    <lineage>
        <taxon>Eukaryota</taxon>
        <taxon>Fungi</taxon>
        <taxon>Fungi incertae sedis</taxon>
        <taxon>Mucoromycota</taxon>
        <taxon>Glomeromycotina</taxon>
        <taxon>Glomeromycetes</taxon>
        <taxon>Diversisporales</taxon>
        <taxon>Gigasporaceae</taxon>
        <taxon>Gigaspora</taxon>
    </lineage>
</organism>
<evidence type="ECO:0000313" key="2">
    <source>
        <dbReference type="Proteomes" id="UP000789901"/>
    </source>
</evidence>
<accession>A0ABN7V2G2</accession>
<comment type="caution">
    <text evidence="1">The sequence shown here is derived from an EMBL/GenBank/DDBJ whole genome shotgun (WGS) entry which is preliminary data.</text>
</comment>
<dbReference type="Proteomes" id="UP000789901">
    <property type="component" value="Unassembled WGS sequence"/>
</dbReference>
<protein>
    <submittedName>
        <fullName evidence="1">31873_t:CDS:1</fullName>
    </submittedName>
</protein>
<name>A0ABN7V2G2_GIGMA</name>
<evidence type="ECO:0000313" key="1">
    <source>
        <dbReference type="EMBL" id="CAG8711903.1"/>
    </source>
</evidence>
<gene>
    <name evidence="1" type="ORF">GMARGA_LOCUS12812</name>
</gene>
<proteinExistence type="predicted"/>
<dbReference type="EMBL" id="CAJVQB010007961">
    <property type="protein sequence ID" value="CAG8711903.1"/>
    <property type="molecule type" value="Genomic_DNA"/>
</dbReference>
<reference evidence="1 2" key="1">
    <citation type="submission" date="2021-06" db="EMBL/GenBank/DDBJ databases">
        <authorList>
            <person name="Kallberg Y."/>
            <person name="Tangrot J."/>
            <person name="Rosling A."/>
        </authorList>
    </citation>
    <scope>NUCLEOTIDE SEQUENCE [LARGE SCALE GENOMIC DNA]</scope>
    <source>
        <strain evidence="1 2">120-4 pot B 10/14</strain>
    </source>
</reference>
<sequence length="178" mass="20712">MVFTKYSVTNPFGQMDEPLKLTIIMDLSNNFEIDNYKTKFQTYIRKLLKKFRKETKKPMGHFKKFIANCNTFENFDSLTNEYTEYNLGDWIIQLFCLIPIQIAVAHENEFIPIRDGFLEETEQSALDNGFGLIGNLSKSISFGWYESIFEYYANLKVKVISSIGEQSCGISFILKDNQ</sequence>